<organism evidence="1 2">
    <name type="scientific">Mesorhizobium plurifarium</name>
    <dbReference type="NCBI Taxonomy" id="69974"/>
    <lineage>
        <taxon>Bacteria</taxon>
        <taxon>Pseudomonadati</taxon>
        <taxon>Pseudomonadota</taxon>
        <taxon>Alphaproteobacteria</taxon>
        <taxon>Hyphomicrobiales</taxon>
        <taxon>Phyllobacteriaceae</taxon>
        <taxon>Mesorhizobium</taxon>
    </lineage>
</organism>
<gene>
    <name evidence="1" type="ORF">MPL3356_510008</name>
</gene>
<evidence type="ECO:0000313" key="2">
    <source>
        <dbReference type="Proteomes" id="UP000045285"/>
    </source>
</evidence>
<proteinExistence type="predicted"/>
<dbReference type="Proteomes" id="UP000045285">
    <property type="component" value="Unassembled WGS sequence"/>
</dbReference>
<name>A0A090EBM0_MESPL</name>
<dbReference type="AlphaFoldDB" id="A0A090EBM0"/>
<keyword evidence="2" id="KW-1185">Reference proteome</keyword>
<accession>A0A090EBM0</accession>
<dbReference type="EMBL" id="CCMZ01000047">
    <property type="protein sequence ID" value="CDX25176.1"/>
    <property type="molecule type" value="Genomic_DNA"/>
</dbReference>
<protein>
    <submittedName>
        <fullName evidence="1">Uncharacterized protein</fullName>
    </submittedName>
</protein>
<reference evidence="2" key="1">
    <citation type="submission" date="2014-08" db="EMBL/GenBank/DDBJ databases">
        <authorList>
            <person name="Moulin L."/>
        </authorList>
    </citation>
    <scope>NUCLEOTIDE SEQUENCE [LARGE SCALE GENOMIC DNA]</scope>
</reference>
<sequence>MQVLHYTQFLTDFAKYLDGPVNIGAGMSGRHLGADSRLALRHHRE</sequence>
<evidence type="ECO:0000313" key="1">
    <source>
        <dbReference type="EMBL" id="CDX25176.1"/>
    </source>
</evidence>